<evidence type="ECO:0000256" key="2">
    <source>
        <dbReference type="ARBA" id="ARBA00022448"/>
    </source>
</evidence>
<evidence type="ECO:0000313" key="6">
    <source>
        <dbReference type="EMBL" id="KAB1479056.1"/>
    </source>
</evidence>
<evidence type="ECO:0000256" key="4">
    <source>
        <dbReference type="RuleBase" id="RU003512"/>
    </source>
</evidence>
<dbReference type="GO" id="GO:0046872">
    <property type="term" value="F:metal ion binding"/>
    <property type="evidence" value="ECO:0007669"/>
    <property type="project" value="InterPro"/>
</dbReference>
<dbReference type="Pfam" id="PF01297">
    <property type="entry name" value="ZnuA"/>
    <property type="match status" value="1"/>
</dbReference>
<dbReference type="EMBL" id="WBKH01000004">
    <property type="protein sequence ID" value="KAB1479056.1"/>
    <property type="molecule type" value="Genomic_DNA"/>
</dbReference>
<dbReference type="SUPFAM" id="SSF53807">
    <property type="entry name" value="Helical backbone' metal receptor"/>
    <property type="match status" value="1"/>
</dbReference>
<feature type="region of interest" description="Disordered" evidence="5">
    <location>
        <begin position="140"/>
        <end position="170"/>
    </location>
</feature>
<dbReference type="Proteomes" id="UP000434554">
    <property type="component" value="Unassembled WGS sequence"/>
</dbReference>
<sequence length="342" mass="36967">MQINWRKWRISSVLMAGLLVGATVLGGCGLGDKSGDSGKGGLPVVATVYPAYDIAKQVGGDKVNVSLLVPPGTEPHDWEPTVKDLKAVGQAKVFIYNGAGLEPSEKLLAPDNLKEAKPVELAKSVEVMPIKSIDIDNETETETGHDHDHHTDAAHHDDDGHDHHHHGTVDPHIWLNPMNVAKEVDAVVAAFSEADPANKDYYEANGKAYKEKLTALDAQYQAFAQTIPNKDLVVTHEAFGYFANRYGFTQLGIMGVAPDAEPTPERMASIISFVKAHKVKAIFSEELVNPKLAEAIAKETGAKVYMLNPVEGLTEEQMKAGATYLSVMEDNLKVLKTALGGQ</sequence>
<evidence type="ECO:0000256" key="1">
    <source>
        <dbReference type="ARBA" id="ARBA00011028"/>
    </source>
</evidence>
<evidence type="ECO:0000313" key="7">
    <source>
        <dbReference type="Proteomes" id="UP000434554"/>
    </source>
</evidence>
<comment type="caution">
    <text evidence="6">The sequence shown here is derived from an EMBL/GenBank/DDBJ whole genome shotgun (WGS) entry which is preliminary data.</text>
</comment>
<dbReference type="PRINTS" id="PR00691">
    <property type="entry name" value="ADHESINB"/>
</dbReference>
<reference evidence="6 7" key="1">
    <citation type="submission" date="2019-09" db="EMBL/GenBank/DDBJ databases">
        <title>Draft genome sequence of 3 type strains from the CCUG.</title>
        <authorList>
            <person name="Pineiro-Iglesias B."/>
            <person name="Tunovic T."/>
            <person name="Unosson C."/>
            <person name="Inganas E."/>
            <person name="Ohlen M."/>
            <person name="Cardew S."/>
            <person name="Jensie-Markopoulos S."/>
            <person name="Salva-Serra F."/>
            <person name="Jaen-Luchoro D."/>
            <person name="Karlsson R."/>
            <person name="Svensson-Stadler L."/>
            <person name="Chun J."/>
            <person name="Moore E."/>
        </authorList>
    </citation>
    <scope>NUCLEOTIDE SEQUENCE [LARGE SCALE GENOMIC DNA]</scope>
    <source>
        <strain evidence="6 7">CCUG 65427</strain>
    </source>
</reference>
<dbReference type="PRINTS" id="PR00690">
    <property type="entry name" value="ADHESNFAMILY"/>
</dbReference>
<dbReference type="InterPro" id="IPR006128">
    <property type="entry name" value="Lipoprotein_PsaA-like"/>
</dbReference>
<dbReference type="InterPro" id="IPR006127">
    <property type="entry name" value="ZnuA-like"/>
</dbReference>
<feature type="compositionally biased region" description="Basic and acidic residues" evidence="5">
    <location>
        <begin position="142"/>
        <end position="162"/>
    </location>
</feature>
<dbReference type="PROSITE" id="PS51257">
    <property type="entry name" value="PROKAR_LIPOPROTEIN"/>
    <property type="match status" value="1"/>
</dbReference>
<organism evidence="6 7">
    <name type="scientific">Veillonella seminalis</name>
    <dbReference type="NCBI Taxonomy" id="1502943"/>
    <lineage>
        <taxon>Bacteria</taxon>
        <taxon>Bacillati</taxon>
        <taxon>Bacillota</taxon>
        <taxon>Negativicutes</taxon>
        <taxon>Veillonellales</taxon>
        <taxon>Veillonellaceae</taxon>
        <taxon>Veillonella</taxon>
    </lineage>
</organism>
<dbReference type="InterPro" id="IPR006129">
    <property type="entry name" value="AdhesinB"/>
</dbReference>
<dbReference type="InterPro" id="IPR050492">
    <property type="entry name" value="Bact_metal-bind_prot9"/>
</dbReference>
<keyword evidence="3" id="KW-0732">Signal</keyword>
<name>A0A833CC30_9FIRM</name>
<comment type="similarity">
    <text evidence="1 4">Belongs to the bacterial solute-binding protein 9 family.</text>
</comment>
<dbReference type="Gene3D" id="3.40.50.1980">
    <property type="entry name" value="Nitrogenase molybdenum iron protein domain"/>
    <property type="match status" value="2"/>
</dbReference>
<gene>
    <name evidence="6" type="ORF">F8R14_04150</name>
</gene>
<dbReference type="AlphaFoldDB" id="A0A833CC30"/>
<dbReference type="PANTHER" id="PTHR42953:SF3">
    <property type="entry name" value="HIGH-AFFINITY ZINC UPTAKE SYSTEM PROTEIN ZNUA"/>
    <property type="match status" value="1"/>
</dbReference>
<proteinExistence type="inferred from homology"/>
<accession>A0A833CC30</accession>
<protein>
    <submittedName>
        <fullName evidence="6">Zinc ABC transporter substrate-binding protein</fullName>
    </submittedName>
</protein>
<dbReference type="GO" id="GO:0007155">
    <property type="term" value="P:cell adhesion"/>
    <property type="evidence" value="ECO:0007669"/>
    <property type="project" value="InterPro"/>
</dbReference>
<dbReference type="PANTHER" id="PTHR42953">
    <property type="entry name" value="HIGH-AFFINITY ZINC UPTAKE SYSTEM PROTEIN ZNUA-RELATED"/>
    <property type="match status" value="1"/>
</dbReference>
<dbReference type="GO" id="GO:0030001">
    <property type="term" value="P:metal ion transport"/>
    <property type="evidence" value="ECO:0007669"/>
    <property type="project" value="InterPro"/>
</dbReference>
<evidence type="ECO:0000256" key="3">
    <source>
        <dbReference type="ARBA" id="ARBA00022729"/>
    </source>
</evidence>
<keyword evidence="2 4" id="KW-0813">Transport</keyword>
<evidence type="ECO:0000256" key="5">
    <source>
        <dbReference type="SAM" id="MobiDB-lite"/>
    </source>
</evidence>